<keyword evidence="2" id="KW-1185">Reference proteome</keyword>
<dbReference type="Proteomes" id="UP001580391">
    <property type="component" value="Unassembled WGS sequence"/>
</dbReference>
<proteinExistence type="predicted"/>
<reference evidence="1 2" key="1">
    <citation type="submission" date="2024-09" db="EMBL/GenBank/DDBJ databases">
        <title>Taxonomic and Genotyping Characterization of Leptospira Strains isolated from Multiple Sources in Colombia highlights the importance of intermediate species.</title>
        <authorList>
            <person name="Torres Higuera L."/>
            <person name="Rojas Tapias D."/>
            <person name="Jimenez Velasquez S."/>
            <person name="Renjifo Ibanez C."/>
        </authorList>
    </citation>
    <scope>NUCLEOTIDE SEQUENCE [LARGE SCALE GENOMIC DNA]</scope>
    <source>
        <strain evidence="1 2">Lep080</strain>
    </source>
</reference>
<dbReference type="RefSeq" id="WP_135700252.1">
    <property type="nucleotide sequence ID" value="NZ_JBHILI010000010.1"/>
</dbReference>
<gene>
    <name evidence="1" type="ORF">ACE5IX_15920</name>
</gene>
<name>A0ABV5BUI9_9LEPT</name>
<protein>
    <submittedName>
        <fullName evidence="1">Uncharacterized protein</fullName>
    </submittedName>
</protein>
<comment type="caution">
    <text evidence="1">The sequence shown here is derived from an EMBL/GenBank/DDBJ whole genome shotgun (WGS) entry which is preliminary data.</text>
</comment>
<accession>A0ABV5BUI9</accession>
<sequence length="70" mass="7792">MILSIVRNVPEEAYIISESTKLDDRFLNLDEALSEVIGFGASTIVSVIPGELAYYEGEDLGERFLLLKID</sequence>
<evidence type="ECO:0000313" key="1">
    <source>
        <dbReference type="EMBL" id="MFB5738009.1"/>
    </source>
</evidence>
<dbReference type="EMBL" id="JBHILJ010000009">
    <property type="protein sequence ID" value="MFB5738009.1"/>
    <property type="molecule type" value="Genomic_DNA"/>
</dbReference>
<organism evidence="1 2">
    <name type="scientific">Leptospira wolffii</name>
    <dbReference type="NCBI Taxonomy" id="409998"/>
    <lineage>
        <taxon>Bacteria</taxon>
        <taxon>Pseudomonadati</taxon>
        <taxon>Spirochaetota</taxon>
        <taxon>Spirochaetia</taxon>
        <taxon>Leptospirales</taxon>
        <taxon>Leptospiraceae</taxon>
        <taxon>Leptospira</taxon>
    </lineage>
</organism>
<evidence type="ECO:0000313" key="2">
    <source>
        <dbReference type="Proteomes" id="UP001580391"/>
    </source>
</evidence>